<dbReference type="Proteomes" id="UP001320831">
    <property type="component" value="Unassembled WGS sequence"/>
</dbReference>
<organism evidence="1 2">
    <name type="scientific">Chelativorans salis</name>
    <dbReference type="NCBI Taxonomy" id="2978478"/>
    <lineage>
        <taxon>Bacteria</taxon>
        <taxon>Pseudomonadati</taxon>
        <taxon>Pseudomonadota</taxon>
        <taxon>Alphaproteobacteria</taxon>
        <taxon>Hyphomicrobiales</taxon>
        <taxon>Phyllobacteriaceae</taxon>
        <taxon>Chelativorans</taxon>
    </lineage>
</organism>
<name>A0ABT2LPF5_9HYPH</name>
<protein>
    <recommendedName>
        <fullName evidence="3">DUF551 domain-containing protein</fullName>
    </recommendedName>
</protein>
<reference evidence="1 2" key="1">
    <citation type="submission" date="2022-09" db="EMBL/GenBank/DDBJ databases">
        <title>Chelativorans salina sp. nov., a novel slightly halophilic bacterium isolated from a saline lake sediment enrichment.</title>
        <authorList>
            <person name="Gao L."/>
            <person name="Fang B.-Z."/>
            <person name="Li W.-J."/>
        </authorList>
    </citation>
    <scope>NUCLEOTIDE SEQUENCE [LARGE SCALE GENOMIC DNA]</scope>
    <source>
        <strain evidence="1 2">EGI FJ00035</strain>
    </source>
</reference>
<proteinExistence type="predicted"/>
<gene>
    <name evidence="1" type="ORF">N5A92_10900</name>
</gene>
<accession>A0ABT2LPF5</accession>
<sequence length="177" mass="19376">MSSTHLTSDDLMMIECLLAEVRAAGPEGRFDIETAQARLLIYAFADGISVEADLRSLLAKHTALNSSLDCSSRRWRAEGVAPNHRQEHMLPSPEEEFNAAKTIHPMTAAPHDGKPLVGRNAAGETAMISWMPDRGAANSGCWVRLDDGKHFEAVHWVQTTWTAIEVLEHSSVSGSSR</sequence>
<evidence type="ECO:0000313" key="1">
    <source>
        <dbReference type="EMBL" id="MCT7375538.1"/>
    </source>
</evidence>
<keyword evidence="2" id="KW-1185">Reference proteome</keyword>
<dbReference type="RefSeq" id="WP_260902587.1">
    <property type="nucleotide sequence ID" value="NZ_JAOCZP010000003.1"/>
</dbReference>
<evidence type="ECO:0000313" key="2">
    <source>
        <dbReference type="Proteomes" id="UP001320831"/>
    </source>
</evidence>
<evidence type="ECO:0008006" key="3">
    <source>
        <dbReference type="Google" id="ProtNLM"/>
    </source>
</evidence>
<comment type="caution">
    <text evidence="1">The sequence shown here is derived from an EMBL/GenBank/DDBJ whole genome shotgun (WGS) entry which is preliminary data.</text>
</comment>
<dbReference type="EMBL" id="JAOCZP010000003">
    <property type="protein sequence ID" value="MCT7375538.1"/>
    <property type="molecule type" value="Genomic_DNA"/>
</dbReference>